<gene>
    <name evidence="1" type="ordered locus">Mmol_2114</name>
</gene>
<sequence length="68" mass="7774">MSKQLVISQAKLVGNEDCKVLYNKAKDIVELEIGDTSLRLEARNFFMMSEMMRKAVAKLVMQTELHQA</sequence>
<dbReference type="Proteomes" id="UP000002742">
    <property type="component" value="Chromosome"/>
</dbReference>
<evidence type="ECO:0000313" key="1">
    <source>
        <dbReference type="EMBL" id="ACT49016.1"/>
    </source>
</evidence>
<accession>C6WZ68</accession>
<organism evidence="1 2">
    <name type="scientific">Methylotenera mobilis (strain JLW8 / ATCC BAA-1282 / DSM 17540)</name>
    <dbReference type="NCBI Taxonomy" id="583345"/>
    <lineage>
        <taxon>Bacteria</taxon>
        <taxon>Pseudomonadati</taxon>
        <taxon>Pseudomonadota</taxon>
        <taxon>Betaproteobacteria</taxon>
        <taxon>Nitrosomonadales</taxon>
        <taxon>Methylophilaceae</taxon>
        <taxon>Methylotenera</taxon>
    </lineage>
</organism>
<protein>
    <submittedName>
        <fullName evidence="1">Uncharacterized protein</fullName>
    </submittedName>
</protein>
<dbReference type="eggNOG" id="ENOG5030XZV">
    <property type="taxonomic scope" value="Bacteria"/>
</dbReference>
<dbReference type="HOGENOM" id="CLU_2991589_0_0_4"/>
<keyword evidence="2" id="KW-1185">Reference proteome</keyword>
<name>C6WZ68_METML</name>
<dbReference type="AlphaFoldDB" id="C6WZ68"/>
<proteinExistence type="predicted"/>
<dbReference type="RefSeq" id="WP_015833051.1">
    <property type="nucleotide sequence ID" value="NC_012968.1"/>
</dbReference>
<dbReference type="EMBL" id="CP001672">
    <property type="protein sequence ID" value="ACT49016.1"/>
    <property type="molecule type" value="Genomic_DNA"/>
</dbReference>
<reference evidence="1 2" key="2">
    <citation type="journal article" date="2011" name="J. Bacteriol.">
        <title>Genomes of three methylotrophs from a single niche uncover genetic and metabolic divergence of Methylophilaceae.</title>
        <authorList>
            <person name="Lapidus A."/>
            <person name="Clum A."/>
            <person name="Labutti K."/>
            <person name="Kaluzhnaya M.G."/>
            <person name="Lim S."/>
            <person name="Beck D.A."/>
            <person name="Glavina Del Rio T."/>
            <person name="Nolan M."/>
            <person name="Mavromatis K."/>
            <person name="Huntemann M."/>
            <person name="Lucas S."/>
            <person name="Lidstrom M.E."/>
            <person name="Ivanova N."/>
            <person name="Chistoserdova L."/>
        </authorList>
    </citation>
    <scope>NUCLEOTIDE SEQUENCE [LARGE SCALE GENOMIC DNA]</scope>
    <source>
        <strain evidence="2">JLW8 / ATCC BAA-1282 / DSM 17540</strain>
    </source>
</reference>
<reference evidence="2" key="1">
    <citation type="submission" date="2009-07" db="EMBL/GenBank/DDBJ databases">
        <title>Complete sequence of Methylotenera mobilis JLW8.</title>
        <authorList>
            <consortium name="US DOE Joint Genome Institute"/>
            <person name="Lucas S."/>
            <person name="Copeland A."/>
            <person name="Lapidus A."/>
            <person name="Glavina del Rio T."/>
            <person name="Tice H."/>
            <person name="Bruce D."/>
            <person name="Goodwin L."/>
            <person name="Pitluck S."/>
            <person name="LaButti K.M."/>
            <person name="Clum A."/>
            <person name="Larimer F."/>
            <person name="Land M."/>
            <person name="Hauser L."/>
            <person name="Kyrpides N."/>
            <person name="Mikhailova N."/>
            <person name="Kayluzhnaya M."/>
            <person name="Chistoserdova L."/>
        </authorList>
    </citation>
    <scope>NUCLEOTIDE SEQUENCE [LARGE SCALE GENOMIC DNA]</scope>
    <source>
        <strain evidence="2">JLW8 / ATCC BAA-1282 / DSM 17540</strain>
    </source>
</reference>
<evidence type="ECO:0000313" key="2">
    <source>
        <dbReference type="Proteomes" id="UP000002742"/>
    </source>
</evidence>
<dbReference type="STRING" id="583345.Mmol_2114"/>
<dbReference type="OrthoDB" id="8537309at2"/>
<dbReference type="KEGG" id="mmb:Mmol_2114"/>